<evidence type="ECO:0000256" key="1">
    <source>
        <dbReference type="ARBA" id="ARBA00007637"/>
    </source>
</evidence>
<keyword evidence="4" id="KW-1185">Reference proteome</keyword>
<dbReference type="OrthoDB" id="9779902at2"/>
<dbReference type="InterPro" id="IPR051225">
    <property type="entry name" value="NAD(P)_epim/dehydratase"/>
</dbReference>
<proteinExistence type="inferred from homology"/>
<evidence type="ECO:0000313" key="3">
    <source>
        <dbReference type="EMBL" id="SMB94550.1"/>
    </source>
</evidence>
<dbReference type="STRING" id="645990.SAMN00120144_2022"/>
<reference evidence="3 4" key="1">
    <citation type="submission" date="2017-04" db="EMBL/GenBank/DDBJ databases">
        <authorList>
            <person name="Afonso C.L."/>
            <person name="Miller P.J."/>
            <person name="Scott M.A."/>
            <person name="Spackman E."/>
            <person name="Goraichik I."/>
            <person name="Dimitrov K.M."/>
            <person name="Suarez D.L."/>
            <person name="Swayne D.E."/>
        </authorList>
    </citation>
    <scope>NUCLEOTIDE SEQUENCE [LARGE SCALE GENOMIC DNA]</scope>
    <source>
        <strain evidence="3 4">DSM 11622</strain>
    </source>
</reference>
<dbReference type="PANTHER" id="PTHR42687:SF1">
    <property type="entry name" value="L-THREONINE 3-DEHYDROGENASE, MITOCHONDRIAL"/>
    <property type="match status" value="1"/>
</dbReference>
<dbReference type="InterPro" id="IPR001509">
    <property type="entry name" value="Epimerase_deHydtase"/>
</dbReference>
<dbReference type="SUPFAM" id="SSF51735">
    <property type="entry name" value="NAD(P)-binding Rossmann-fold domains"/>
    <property type="match status" value="1"/>
</dbReference>
<dbReference type="EMBL" id="FWWW01000067">
    <property type="protein sequence ID" value="SMB94550.1"/>
    <property type="molecule type" value="Genomic_DNA"/>
</dbReference>
<dbReference type="Pfam" id="PF01370">
    <property type="entry name" value="Epimerase"/>
    <property type="match status" value="1"/>
</dbReference>
<dbReference type="InterPro" id="IPR036291">
    <property type="entry name" value="NAD(P)-bd_dom_sf"/>
</dbReference>
<name>A0A1W1VMU8_9BACT</name>
<accession>A0A1W1VMU8</accession>
<dbReference type="AlphaFoldDB" id="A0A1W1VMU8"/>
<evidence type="ECO:0000259" key="2">
    <source>
        <dbReference type="Pfam" id="PF01370"/>
    </source>
</evidence>
<evidence type="ECO:0000313" key="4">
    <source>
        <dbReference type="Proteomes" id="UP000192266"/>
    </source>
</evidence>
<dbReference type="RefSeq" id="WP_084445178.1">
    <property type="nucleotide sequence ID" value="NZ_FWWW01000067.1"/>
</dbReference>
<dbReference type="GO" id="GO:0008743">
    <property type="term" value="F:L-threonine 3-dehydrogenase activity"/>
    <property type="evidence" value="ECO:0007669"/>
    <property type="project" value="TreeGrafter"/>
</dbReference>
<feature type="domain" description="NAD-dependent epimerase/dehydratase" evidence="2">
    <location>
        <begin position="9"/>
        <end position="248"/>
    </location>
</feature>
<dbReference type="Proteomes" id="UP000192266">
    <property type="component" value="Unassembled WGS sequence"/>
</dbReference>
<dbReference type="PANTHER" id="PTHR42687">
    <property type="entry name" value="L-THREONINE 3-DEHYDROGENASE"/>
    <property type="match status" value="1"/>
</dbReference>
<dbReference type="Gene3D" id="3.40.50.720">
    <property type="entry name" value="NAD(P)-binding Rossmann-like Domain"/>
    <property type="match status" value="1"/>
</dbReference>
<comment type="similarity">
    <text evidence="1">Belongs to the NAD(P)-dependent epimerase/dehydratase family.</text>
</comment>
<dbReference type="GO" id="GO:0006567">
    <property type="term" value="P:L-threonine catabolic process"/>
    <property type="evidence" value="ECO:0007669"/>
    <property type="project" value="TreeGrafter"/>
</dbReference>
<protein>
    <submittedName>
        <fullName evidence="3">NAD-dependent epimerase/dehydratase</fullName>
    </submittedName>
</protein>
<organism evidence="3 4">
    <name type="scientific">Hymenobacter roseosalivarius DSM 11622</name>
    <dbReference type="NCBI Taxonomy" id="645990"/>
    <lineage>
        <taxon>Bacteria</taxon>
        <taxon>Pseudomonadati</taxon>
        <taxon>Bacteroidota</taxon>
        <taxon>Cytophagia</taxon>
        <taxon>Cytophagales</taxon>
        <taxon>Hymenobacteraceae</taxon>
        <taxon>Hymenobacter</taxon>
    </lineage>
</organism>
<sequence length="327" mass="36949">METTPSDTILVIGACGQLGFELTHALRQRYAAHRVIAADVRPPQQPELQEAGPFELLDVLDRPRLEALIEQYRPKQIYHLAALLSATAEKNPEFGWRLNMDGLLNVLDLAVKYKVAQVYWPSSIAVFGPDTPRQNTPQLTIMNPSTVYGISKLAGEQWCEWYHKNHGLDVRSLRYPGLISYKTLPGGGTTDYAVDIYHKAVAGQSYECFLQENTYLPMMYMPDALKATLDLMHAPAEQIKVRSSYNLGAMSFSPAEITASIQRHEPDFEVTYKPDSRQQIADSWPASIDDSRARQDWGWQPEFDLDKMTADMLLHLHEAEPQVAVSR</sequence>
<gene>
    <name evidence="3" type="ORF">SAMN00120144_2022</name>
</gene>
<dbReference type="FunFam" id="3.40.50.720:FF:000077">
    <property type="entry name" value="L-threonine 3-dehydrogenase, mitochondrial"/>
    <property type="match status" value="1"/>
</dbReference>